<organism evidence="2 3">
    <name type="scientific">Akanthomyces muscarius</name>
    <name type="common">Entomopathogenic fungus</name>
    <name type="synonym">Lecanicillium muscarium</name>
    <dbReference type="NCBI Taxonomy" id="2231603"/>
    <lineage>
        <taxon>Eukaryota</taxon>
        <taxon>Fungi</taxon>
        <taxon>Dikarya</taxon>
        <taxon>Ascomycota</taxon>
        <taxon>Pezizomycotina</taxon>
        <taxon>Sordariomycetes</taxon>
        <taxon>Hypocreomycetidae</taxon>
        <taxon>Hypocreales</taxon>
        <taxon>Cordycipitaceae</taxon>
        <taxon>Akanthomyces</taxon>
    </lineage>
</organism>
<comment type="caution">
    <text evidence="2">The sequence shown here is derived from an EMBL/GenBank/DDBJ whole genome shotgun (WGS) entry which is preliminary data.</text>
</comment>
<accession>A0A9W8QK33</accession>
<dbReference type="GeneID" id="80896046"/>
<dbReference type="InterPro" id="IPR012338">
    <property type="entry name" value="Beta-lactam/transpept-like"/>
</dbReference>
<dbReference type="EMBL" id="JAJHUN010000006">
    <property type="protein sequence ID" value="KAJ4158357.1"/>
    <property type="molecule type" value="Genomic_DNA"/>
</dbReference>
<evidence type="ECO:0000313" key="3">
    <source>
        <dbReference type="Proteomes" id="UP001144673"/>
    </source>
</evidence>
<keyword evidence="3" id="KW-1185">Reference proteome</keyword>
<dbReference type="KEGG" id="amus:LMH87_008887"/>
<keyword evidence="1" id="KW-1133">Transmembrane helix</keyword>
<dbReference type="RefSeq" id="XP_056056724.1">
    <property type="nucleotide sequence ID" value="XM_056202131.1"/>
</dbReference>
<protein>
    <recommendedName>
        <fullName evidence="4">Beta-lactamase-related domain-containing protein</fullName>
    </recommendedName>
</protein>
<gene>
    <name evidence="2" type="ORF">LMH87_008887</name>
</gene>
<reference evidence="2" key="1">
    <citation type="journal article" date="2023" name="Access Microbiol">
        <title>De-novo genome assembly for Akanthomyces muscarius, a biocontrol agent of insect agricultural pests.</title>
        <authorList>
            <person name="Erdos Z."/>
            <person name="Studholme D.J."/>
            <person name="Raymond B."/>
            <person name="Sharma M."/>
        </authorList>
    </citation>
    <scope>NUCLEOTIDE SEQUENCE</scope>
    <source>
        <strain evidence="2">Ve6</strain>
    </source>
</reference>
<keyword evidence="1" id="KW-0472">Membrane</keyword>
<dbReference type="Proteomes" id="UP001144673">
    <property type="component" value="Unassembled WGS sequence"/>
</dbReference>
<evidence type="ECO:0000256" key="1">
    <source>
        <dbReference type="SAM" id="Phobius"/>
    </source>
</evidence>
<dbReference type="SUPFAM" id="SSF56601">
    <property type="entry name" value="beta-lactamase/transpeptidase-like"/>
    <property type="match status" value="1"/>
</dbReference>
<name>A0A9W8QK33_AKAMU</name>
<evidence type="ECO:0000313" key="2">
    <source>
        <dbReference type="EMBL" id="KAJ4158357.1"/>
    </source>
</evidence>
<keyword evidence="1" id="KW-0812">Transmembrane</keyword>
<proteinExistence type="predicted"/>
<sequence>MPLINKPRLALYHQGNLPGATSAVYLCPKTPSGVVVLSNGYGFCDAPDWVAQLIIEELFEIGSETDYVALARDAADASKAIRLSTVQKFEGIKVGDTTPSTKQKELEGRYHNAAGSFFVEIFSEKGDLRIAFQGQRGDAFTLRNLHGTTYTWFTSTRDMAQRGRHIHPAPYYNIRFQKDFAFKVVGLKWAHHGSDASREFFIKDGLDASALPRTLLWTLVSLGVGVVIFRIYVVNARKAEGRKV</sequence>
<evidence type="ECO:0008006" key="4">
    <source>
        <dbReference type="Google" id="ProtNLM"/>
    </source>
</evidence>
<feature type="transmembrane region" description="Helical" evidence="1">
    <location>
        <begin position="215"/>
        <end position="233"/>
    </location>
</feature>
<dbReference type="AlphaFoldDB" id="A0A9W8QK33"/>